<dbReference type="Proteomes" id="UP000256485">
    <property type="component" value="Unassembled WGS sequence"/>
</dbReference>
<evidence type="ECO:0008006" key="5">
    <source>
        <dbReference type="Google" id="ProtNLM"/>
    </source>
</evidence>
<reference evidence="3 4" key="1">
    <citation type="submission" date="2018-08" db="EMBL/GenBank/DDBJ databases">
        <title>Sequencing the genomes of 1000 actinobacteria strains.</title>
        <authorList>
            <person name="Klenk H.-P."/>
        </authorList>
    </citation>
    <scope>NUCLEOTIDE SEQUENCE [LARGE SCALE GENOMIC DNA]</scope>
    <source>
        <strain evidence="3 4">DSM 22891</strain>
    </source>
</reference>
<protein>
    <recommendedName>
        <fullName evidence="5">Lipoprotein</fullName>
    </recommendedName>
</protein>
<accession>A0A3D9V9E1</accession>
<gene>
    <name evidence="3" type="ORF">DFJ64_3377</name>
</gene>
<feature type="signal peptide" evidence="2">
    <location>
        <begin position="1"/>
        <end position="33"/>
    </location>
</feature>
<dbReference type="AlphaFoldDB" id="A0A3D9V9E1"/>
<proteinExistence type="predicted"/>
<evidence type="ECO:0000313" key="3">
    <source>
        <dbReference type="EMBL" id="REF37916.1"/>
    </source>
</evidence>
<keyword evidence="2" id="KW-0732">Signal</keyword>
<feature type="compositionally biased region" description="Low complexity" evidence="1">
    <location>
        <begin position="42"/>
        <end position="64"/>
    </location>
</feature>
<dbReference type="EMBL" id="QTUC01000001">
    <property type="protein sequence ID" value="REF37916.1"/>
    <property type="molecule type" value="Genomic_DNA"/>
</dbReference>
<feature type="chain" id="PRO_5038489881" description="Lipoprotein" evidence="2">
    <location>
        <begin position="34"/>
        <end position="191"/>
    </location>
</feature>
<sequence>MRKRGRVSRVGAARRIACVAAAAGVFILASCSADPVEPDVRTTSPTTTAATRSPSATPTTTPKAAPDDPVEFVRHYVELVNTARMSGDVSAVLALSAPGCEGCRSVARVIKEIHDNGGTYEGDPNWTIPADGASLVNEDPPIVQAYIHTQEVEVVRKAGGEPETWPGQTTLNEFTLKREGDGWKVEEFVIR</sequence>
<name>A0A3D9V9E1_THECX</name>
<feature type="region of interest" description="Disordered" evidence="1">
    <location>
        <begin position="35"/>
        <end position="67"/>
    </location>
</feature>
<evidence type="ECO:0000313" key="4">
    <source>
        <dbReference type="Proteomes" id="UP000256485"/>
    </source>
</evidence>
<keyword evidence="4" id="KW-1185">Reference proteome</keyword>
<evidence type="ECO:0000256" key="1">
    <source>
        <dbReference type="SAM" id="MobiDB-lite"/>
    </source>
</evidence>
<comment type="caution">
    <text evidence="3">The sequence shown here is derived from an EMBL/GenBank/DDBJ whole genome shotgun (WGS) entry which is preliminary data.</text>
</comment>
<organism evidence="3 4">
    <name type="scientific">Thermasporomyces composti</name>
    <dbReference type="NCBI Taxonomy" id="696763"/>
    <lineage>
        <taxon>Bacteria</taxon>
        <taxon>Bacillati</taxon>
        <taxon>Actinomycetota</taxon>
        <taxon>Actinomycetes</taxon>
        <taxon>Propionibacteriales</taxon>
        <taxon>Nocardioidaceae</taxon>
        <taxon>Thermasporomyces</taxon>
    </lineage>
</organism>
<evidence type="ECO:0000256" key="2">
    <source>
        <dbReference type="SAM" id="SignalP"/>
    </source>
</evidence>
<dbReference type="PROSITE" id="PS51257">
    <property type="entry name" value="PROKAR_LIPOPROTEIN"/>
    <property type="match status" value="1"/>
</dbReference>